<evidence type="ECO:0000313" key="3">
    <source>
        <dbReference type="Proteomes" id="UP001464891"/>
    </source>
</evidence>
<gene>
    <name evidence="2" type="ORF">NC998_29045</name>
</gene>
<dbReference type="RefSeq" id="WP_190441940.1">
    <property type="nucleotide sequence ID" value="NZ_JAMPKM010000069.1"/>
</dbReference>
<protein>
    <submittedName>
        <fullName evidence="2">Uncharacterized protein</fullName>
    </submittedName>
</protein>
<accession>A0ABV0JH64</accession>
<sequence>MAPRSRRSFFTVPQLLIGCAIVAPCCFIAYVLLVAFAVPCLLNTHTVVPTYAGFYIQYPNLIGKVSNLQCVTNSLDRTAYAYSHHCRFNVNLSNIEQFIRESQLLPQDGECANMNAPPAGRYPPASWKPSDVQEGGECYINNQYRGVPGAYVDRLLLLYSPTSQLAYMQAND</sequence>
<keyword evidence="3" id="KW-1185">Reference proteome</keyword>
<name>A0ABV0JH64_9CYAN</name>
<keyword evidence="1" id="KW-1133">Transmembrane helix</keyword>
<evidence type="ECO:0000313" key="2">
    <source>
        <dbReference type="EMBL" id="MEP0821096.1"/>
    </source>
</evidence>
<proteinExistence type="predicted"/>
<comment type="caution">
    <text evidence="2">The sequence shown here is derived from an EMBL/GenBank/DDBJ whole genome shotgun (WGS) entry which is preliminary data.</text>
</comment>
<dbReference type="PROSITE" id="PS51257">
    <property type="entry name" value="PROKAR_LIPOPROTEIN"/>
    <property type="match status" value="1"/>
</dbReference>
<keyword evidence="1" id="KW-0812">Transmembrane</keyword>
<dbReference type="Proteomes" id="UP001464891">
    <property type="component" value="Unassembled WGS sequence"/>
</dbReference>
<feature type="transmembrane region" description="Helical" evidence="1">
    <location>
        <begin position="12"/>
        <end position="38"/>
    </location>
</feature>
<reference evidence="2 3" key="1">
    <citation type="submission" date="2022-04" db="EMBL/GenBank/DDBJ databases">
        <title>Positive selection, recombination, and allopatry shape intraspecific diversity of widespread and dominant cyanobacteria.</title>
        <authorList>
            <person name="Wei J."/>
            <person name="Shu W."/>
            <person name="Hu C."/>
        </authorList>
    </citation>
    <scope>NUCLEOTIDE SEQUENCE [LARGE SCALE GENOMIC DNA]</scope>
    <source>
        <strain evidence="2 3">GB2-A4</strain>
    </source>
</reference>
<evidence type="ECO:0000256" key="1">
    <source>
        <dbReference type="SAM" id="Phobius"/>
    </source>
</evidence>
<dbReference type="EMBL" id="JAMPKM010000069">
    <property type="protein sequence ID" value="MEP0821096.1"/>
    <property type="molecule type" value="Genomic_DNA"/>
</dbReference>
<organism evidence="2 3">
    <name type="scientific">Trichocoleus desertorum GB2-A4</name>
    <dbReference type="NCBI Taxonomy" id="2933944"/>
    <lineage>
        <taxon>Bacteria</taxon>
        <taxon>Bacillati</taxon>
        <taxon>Cyanobacteriota</taxon>
        <taxon>Cyanophyceae</taxon>
        <taxon>Leptolyngbyales</taxon>
        <taxon>Trichocoleusaceae</taxon>
        <taxon>Trichocoleus</taxon>
    </lineage>
</organism>
<keyword evidence="1" id="KW-0472">Membrane</keyword>